<protein>
    <recommendedName>
        <fullName evidence="5">Neuroguidin</fullName>
    </recommendedName>
</protein>
<comment type="caution">
    <text evidence="3">The sequence shown here is derived from an EMBL/GenBank/DDBJ whole genome shotgun (WGS) entry which is preliminary data.</text>
</comment>
<dbReference type="EMBL" id="JAODUP010000239">
    <property type="protein sequence ID" value="KAK2155469.1"/>
    <property type="molecule type" value="Genomic_DNA"/>
</dbReference>
<dbReference type="GO" id="GO:0000462">
    <property type="term" value="P:maturation of SSU-rRNA from tricistronic rRNA transcript (SSU-rRNA, 5.8S rRNA, LSU-rRNA)"/>
    <property type="evidence" value="ECO:0007669"/>
    <property type="project" value="TreeGrafter"/>
</dbReference>
<name>A0AAD9N5W7_9ANNE</name>
<evidence type="ECO:0000313" key="3">
    <source>
        <dbReference type="EMBL" id="KAK2155469.1"/>
    </source>
</evidence>
<dbReference type="AlphaFoldDB" id="A0AAD9N5W7"/>
<gene>
    <name evidence="3" type="ORF">LSH36_239g01067</name>
</gene>
<dbReference type="PANTHER" id="PTHR13237">
    <property type="entry name" value="SOMETHING ABOUT SILENCING PROTEIN 10-RELATED"/>
    <property type="match status" value="1"/>
</dbReference>
<evidence type="ECO:0000256" key="1">
    <source>
        <dbReference type="ARBA" id="ARBA00010979"/>
    </source>
</evidence>
<dbReference type="Pfam" id="PF04000">
    <property type="entry name" value="Sas10_Utp3"/>
    <property type="match status" value="1"/>
</dbReference>
<dbReference type="Proteomes" id="UP001208570">
    <property type="component" value="Unassembled WGS sequence"/>
</dbReference>
<organism evidence="3 4">
    <name type="scientific">Paralvinella palmiformis</name>
    <dbReference type="NCBI Taxonomy" id="53620"/>
    <lineage>
        <taxon>Eukaryota</taxon>
        <taxon>Metazoa</taxon>
        <taxon>Spiralia</taxon>
        <taxon>Lophotrochozoa</taxon>
        <taxon>Annelida</taxon>
        <taxon>Polychaeta</taxon>
        <taxon>Sedentaria</taxon>
        <taxon>Canalipalpata</taxon>
        <taxon>Terebellida</taxon>
        <taxon>Terebelliformia</taxon>
        <taxon>Alvinellidae</taxon>
        <taxon>Paralvinella</taxon>
    </lineage>
</organism>
<dbReference type="InterPro" id="IPR007146">
    <property type="entry name" value="Sas10/Utp3/C1D"/>
</dbReference>
<comment type="similarity">
    <text evidence="1">Belongs to the SAS10 family.</text>
</comment>
<evidence type="ECO:0008006" key="5">
    <source>
        <dbReference type="Google" id="ProtNLM"/>
    </source>
</evidence>
<dbReference type="GO" id="GO:0032040">
    <property type="term" value="C:small-subunit processome"/>
    <property type="evidence" value="ECO:0007669"/>
    <property type="project" value="TreeGrafter"/>
</dbReference>
<evidence type="ECO:0000313" key="4">
    <source>
        <dbReference type="Proteomes" id="UP001208570"/>
    </source>
</evidence>
<sequence>MSNQGVSFLEVKYQMLLSYLINLTYLMSVKIKGLSIKDDPAIKRLVEIRTVLEKMRPIDQKLKYQIDKLLKTAATGAVGENDPLRFKPNPDNLQSKLHPMFCFSLMRTKVKKVVRMPASQRFINHPKLSAVYYDGDDTTKQKQEKQLQRAKKRALSSSVIRELKEEYYDGPEEIKEDKAGKERTEYEEKYLLRTAVSKKEKNAARKLRTGLDDVMRFGNISALIEEAPNCMEDGMPTKKRKKASLRGKKKGKGSKKYKRRK</sequence>
<reference evidence="3" key="1">
    <citation type="journal article" date="2023" name="Mol. Biol. Evol.">
        <title>Third-Generation Sequencing Reveals the Adaptive Role of the Epigenome in Three Deep-Sea Polychaetes.</title>
        <authorList>
            <person name="Perez M."/>
            <person name="Aroh O."/>
            <person name="Sun Y."/>
            <person name="Lan Y."/>
            <person name="Juniper S.K."/>
            <person name="Young C.R."/>
            <person name="Angers B."/>
            <person name="Qian P.Y."/>
        </authorList>
    </citation>
    <scope>NUCLEOTIDE SEQUENCE</scope>
    <source>
        <strain evidence="3">P08H-3</strain>
    </source>
</reference>
<keyword evidence="4" id="KW-1185">Reference proteome</keyword>
<feature type="region of interest" description="Disordered" evidence="2">
    <location>
        <begin position="230"/>
        <end position="261"/>
    </location>
</feature>
<feature type="compositionally biased region" description="Basic residues" evidence="2">
    <location>
        <begin position="237"/>
        <end position="261"/>
    </location>
</feature>
<proteinExistence type="inferred from homology"/>
<dbReference type="PANTHER" id="PTHR13237:SF9">
    <property type="entry name" value="NEUROGUIDIN"/>
    <property type="match status" value="1"/>
</dbReference>
<accession>A0AAD9N5W7</accession>
<evidence type="ECO:0000256" key="2">
    <source>
        <dbReference type="SAM" id="MobiDB-lite"/>
    </source>
</evidence>